<evidence type="ECO:0000256" key="1">
    <source>
        <dbReference type="ARBA" id="ARBA00004906"/>
    </source>
</evidence>
<evidence type="ECO:0000256" key="3">
    <source>
        <dbReference type="ARBA" id="ARBA00022737"/>
    </source>
</evidence>
<keyword evidence="3" id="KW-0677">Repeat</keyword>
<dbReference type="AlphaFoldDB" id="A0A0D2WNU5"/>
<dbReference type="PROSITE" id="PS00678">
    <property type="entry name" value="WD_REPEATS_1"/>
    <property type="match status" value="1"/>
</dbReference>
<feature type="repeat" description="WD" evidence="6">
    <location>
        <begin position="243"/>
        <end position="269"/>
    </location>
</feature>
<feature type="repeat" description="WD" evidence="6">
    <location>
        <begin position="130"/>
        <end position="164"/>
    </location>
</feature>
<name>A0A0D2WNU5_CAPO3</name>
<evidence type="ECO:0000256" key="7">
    <source>
        <dbReference type="SAM" id="MobiDB-lite"/>
    </source>
</evidence>
<dbReference type="InterPro" id="IPR051865">
    <property type="entry name" value="WD-repeat_CDT2_adapter"/>
</dbReference>
<comment type="similarity">
    <text evidence="5">Belongs to the WD repeat cdt2 family.</text>
</comment>
<proteinExistence type="inferred from homology"/>
<dbReference type="PROSITE" id="PS50082">
    <property type="entry name" value="WD_REPEATS_2"/>
    <property type="match status" value="3"/>
</dbReference>
<evidence type="ECO:0000256" key="4">
    <source>
        <dbReference type="ARBA" id="ARBA00022786"/>
    </source>
</evidence>
<dbReference type="OrthoDB" id="2096344at2759"/>
<dbReference type="PRINTS" id="PR00320">
    <property type="entry name" value="GPROTEINBRPT"/>
</dbReference>
<dbReference type="InParanoid" id="A0A0D2WNU5"/>
<dbReference type="eggNOG" id="KOG0321">
    <property type="taxonomic scope" value="Eukaryota"/>
</dbReference>
<dbReference type="RefSeq" id="XP_004363540.1">
    <property type="nucleotide sequence ID" value="XM_004363483.1"/>
</dbReference>
<dbReference type="SUPFAM" id="SSF50978">
    <property type="entry name" value="WD40 repeat-like"/>
    <property type="match status" value="1"/>
</dbReference>
<dbReference type="InterPro" id="IPR019775">
    <property type="entry name" value="WD40_repeat_CS"/>
</dbReference>
<dbReference type="GO" id="GO:0005634">
    <property type="term" value="C:nucleus"/>
    <property type="evidence" value="ECO:0007669"/>
    <property type="project" value="TreeGrafter"/>
</dbReference>
<dbReference type="Pfam" id="PF00400">
    <property type="entry name" value="WD40"/>
    <property type="match status" value="4"/>
</dbReference>
<feature type="compositionally biased region" description="Low complexity" evidence="7">
    <location>
        <begin position="718"/>
        <end position="730"/>
    </location>
</feature>
<dbReference type="GO" id="GO:0043161">
    <property type="term" value="P:proteasome-mediated ubiquitin-dependent protein catabolic process"/>
    <property type="evidence" value="ECO:0007669"/>
    <property type="project" value="TreeGrafter"/>
</dbReference>
<keyword evidence="4" id="KW-0833">Ubl conjugation pathway</keyword>
<evidence type="ECO:0000256" key="5">
    <source>
        <dbReference type="ARBA" id="ARBA00038344"/>
    </source>
</evidence>
<feature type="compositionally biased region" description="Low complexity" evidence="7">
    <location>
        <begin position="635"/>
        <end position="676"/>
    </location>
</feature>
<dbReference type="GO" id="GO:0030674">
    <property type="term" value="F:protein-macromolecule adaptor activity"/>
    <property type="evidence" value="ECO:0007669"/>
    <property type="project" value="TreeGrafter"/>
</dbReference>
<dbReference type="Proteomes" id="UP000008743">
    <property type="component" value="Unassembled WGS sequence"/>
</dbReference>
<dbReference type="PhylomeDB" id="A0A0D2WNU5"/>
<dbReference type="InterPro" id="IPR015943">
    <property type="entry name" value="WD40/YVTN_repeat-like_dom_sf"/>
</dbReference>
<dbReference type="PANTHER" id="PTHR22852:SF0">
    <property type="entry name" value="DENTICLELESS PROTEIN HOMOLOG"/>
    <property type="match status" value="1"/>
</dbReference>
<evidence type="ECO:0000256" key="2">
    <source>
        <dbReference type="ARBA" id="ARBA00022574"/>
    </source>
</evidence>
<dbReference type="PANTHER" id="PTHR22852">
    <property type="entry name" value="LETHAL 2 DENTICLELESS PROTEIN RETINOIC ACID-REGULATED NUCLEAR MATRIX-ASSOCIATED PROTEIN"/>
    <property type="match status" value="1"/>
</dbReference>
<dbReference type="InterPro" id="IPR036322">
    <property type="entry name" value="WD40_repeat_dom_sf"/>
</dbReference>
<protein>
    <submittedName>
        <fullName evidence="8">Uncharacterized protein</fullName>
    </submittedName>
</protein>
<dbReference type="PROSITE" id="PS50294">
    <property type="entry name" value="WD_REPEATS_REGION"/>
    <property type="match status" value="2"/>
</dbReference>
<evidence type="ECO:0000256" key="6">
    <source>
        <dbReference type="PROSITE-ProRule" id="PRU00221"/>
    </source>
</evidence>
<dbReference type="SMART" id="SM00320">
    <property type="entry name" value="WD40"/>
    <property type="match status" value="6"/>
</dbReference>
<dbReference type="STRING" id="595528.A0A0D2WNU5"/>
<dbReference type="InterPro" id="IPR020472">
    <property type="entry name" value="WD40_PAC1"/>
</dbReference>
<dbReference type="Gene3D" id="2.130.10.10">
    <property type="entry name" value="YVTN repeat-like/Quinoprotein amine dehydrogenase"/>
    <property type="match status" value="2"/>
</dbReference>
<comment type="pathway">
    <text evidence="1">Protein modification; protein ubiquitination.</text>
</comment>
<keyword evidence="9" id="KW-1185">Reference proteome</keyword>
<evidence type="ECO:0000313" key="9">
    <source>
        <dbReference type="Proteomes" id="UP000008743"/>
    </source>
</evidence>
<organism evidence="8 9">
    <name type="scientific">Capsaspora owczarzaki (strain ATCC 30864)</name>
    <dbReference type="NCBI Taxonomy" id="595528"/>
    <lineage>
        <taxon>Eukaryota</taxon>
        <taxon>Filasterea</taxon>
        <taxon>Capsaspora</taxon>
    </lineage>
</organism>
<dbReference type="EMBL" id="KE346364">
    <property type="protein sequence ID" value="KJE92930.1"/>
    <property type="molecule type" value="Genomic_DNA"/>
</dbReference>
<gene>
    <name evidence="8" type="ORF">CAOG_003812</name>
</gene>
<keyword evidence="2 6" id="KW-0853">WD repeat</keyword>
<feature type="region of interest" description="Disordered" evidence="7">
    <location>
        <begin position="635"/>
        <end position="730"/>
    </location>
</feature>
<feature type="region of interest" description="Disordered" evidence="7">
    <location>
        <begin position="529"/>
        <end position="621"/>
    </location>
</feature>
<evidence type="ECO:0000313" key="8">
    <source>
        <dbReference type="EMBL" id="KJE92930.1"/>
    </source>
</evidence>
<dbReference type="InterPro" id="IPR001680">
    <property type="entry name" value="WD40_rpt"/>
</dbReference>
<feature type="repeat" description="WD" evidence="6">
    <location>
        <begin position="171"/>
        <end position="206"/>
    </location>
</feature>
<sequence>MQAAFSSSFPTTIAPTLGLPRRLALRELGLLHPSRSSSSRGQAGVGLQQAGFLASVLAPRSLPAWYVSDVAEHAIPLNDTLERAFAPMECNFGPGSKSGTLAVADEAGWVSLIKSNQTQTSDWENGRAFWSAHTEVISDISWNEHGDGLLTASADHTIRLWDLERLNYNLFRGHALTVKTARFVPNSSSVFLSSSRDGAVMMWDVRMRPVGDSRPPTNQICPAHWSPDSKRKSGTTAAMMLFDARTILSAGCDGSVRIWDARKAYSAFKGHPIPVATIVPTGQGITSLDIDASGTRVLARSSDGRISTFLPSHPDQPAVQYCAQSLRKISTSYFVNAKFSPDGQHILSGSHEGNAYIWRVDAPDRQPWVLQTNSTTFCAAWANNLESTIATGSVPGMVRFWHLDRHRAEATVEGIDTSRQFLVSRDLATAVLSEDDLRASPMEEWDLSASLSPAGSPAFVPSASPLSAMVQESTAAFSSSEPSGLASEALSSELLAQEWAANPASSLPPASSSPERFARTATVTSHISMHSSWTSSDEDDSGSENPLRADFDDYMSVLTSPGMLSDAPRSDGAPSPLQEPSGDLLLPNGRLRTQRKLFSSRRSLTAPSLPAGDGSGAVLPPIADTLSTESAAALSTASPAASPASRAAASPIALRRYSSSPSSPLSARRRSASPSAGVGAKRKLSTSRRQDSAQLGAAARASGDQDIATYFRKSQSEPAPATTQQQQPPA</sequence>
<reference evidence="9" key="1">
    <citation type="submission" date="2011-02" db="EMBL/GenBank/DDBJ databases">
        <title>The Genome Sequence of Capsaspora owczarzaki ATCC 30864.</title>
        <authorList>
            <person name="Russ C."/>
            <person name="Cuomo C."/>
            <person name="Burger G."/>
            <person name="Gray M.W."/>
            <person name="Holland P.W.H."/>
            <person name="King N."/>
            <person name="Lang F.B.F."/>
            <person name="Roger A.J."/>
            <person name="Ruiz-Trillo I."/>
            <person name="Young S.K."/>
            <person name="Zeng Q."/>
            <person name="Gargeya S."/>
            <person name="Alvarado L."/>
            <person name="Berlin A."/>
            <person name="Chapman S.B."/>
            <person name="Chen Z."/>
            <person name="Freedman E."/>
            <person name="Gellesch M."/>
            <person name="Goldberg J."/>
            <person name="Griggs A."/>
            <person name="Gujja S."/>
            <person name="Heilman E."/>
            <person name="Heiman D."/>
            <person name="Howarth C."/>
            <person name="Mehta T."/>
            <person name="Neiman D."/>
            <person name="Pearson M."/>
            <person name="Roberts A."/>
            <person name="Saif S."/>
            <person name="Shea T."/>
            <person name="Shenoy N."/>
            <person name="Sisk P."/>
            <person name="Stolte C."/>
            <person name="Sykes S."/>
            <person name="White J."/>
            <person name="Yandava C."/>
            <person name="Haas B."/>
            <person name="Nusbaum C."/>
            <person name="Birren B."/>
        </authorList>
    </citation>
    <scope>NUCLEOTIDE SEQUENCE</scope>
    <source>
        <strain evidence="9">ATCC 30864</strain>
    </source>
</reference>
<accession>A0A0D2WNU5</accession>